<sequence>MIRVTPYPQTRPWLTSKEFFNSQKKHQAFRLMLS</sequence>
<dbReference type="EMBL" id="ANJZ01000181">
    <property type="protein sequence ID" value="EPC62559.1"/>
    <property type="molecule type" value="Genomic_DNA"/>
</dbReference>
<comment type="caution">
    <text evidence="1">The sequence shown here is derived from an EMBL/GenBank/DDBJ whole genome shotgun (WGS) entry which is preliminary data.</text>
</comment>
<proteinExistence type="predicted"/>
<name>A0A829GQT7_LACPA</name>
<dbReference type="Proteomes" id="UP000014264">
    <property type="component" value="Unassembled WGS sequence"/>
</dbReference>
<evidence type="ECO:0000313" key="1">
    <source>
        <dbReference type="EMBL" id="EPC62559.1"/>
    </source>
</evidence>
<evidence type="ECO:0000313" key="2">
    <source>
        <dbReference type="Proteomes" id="UP000014264"/>
    </source>
</evidence>
<gene>
    <name evidence="1" type="ORF">Lpp14_07439</name>
</gene>
<accession>A0A829GQT7</accession>
<organism evidence="1 2">
    <name type="scientific">Lacticaseibacillus paracasei subsp. paracasei Lpp14</name>
    <dbReference type="NCBI Taxonomy" id="1256204"/>
    <lineage>
        <taxon>Bacteria</taxon>
        <taxon>Bacillati</taxon>
        <taxon>Bacillota</taxon>
        <taxon>Bacilli</taxon>
        <taxon>Lactobacillales</taxon>
        <taxon>Lactobacillaceae</taxon>
        <taxon>Lacticaseibacillus</taxon>
    </lineage>
</organism>
<protein>
    <submittedName>
        <fullName evidence="1">Uncharacterized protein</fullName>
    </submittedName>
</protein>
<dbReference type="AlphaFoldDB" id="A0A829GQT7"/>
<reference evidence="1 2" key="1">
    <citation type="journal article" date="2013" name="PLoS ONE">
        <title>Lactobacillus paracasei comparative genomics: towards species pan-genome definition and exploitation of diversity.</title>
        <authorList>
            <person name="Smokvina T."/>
            <person name="Wels M."/>
            <person name="Polka J."/>
            <person name="Chervaux C."/>
            <person name="Brisse S."/>
            <person name="Boekhorst J."/>
            <person name="van Hylckama Vlieg J.E."/>
            <person name="Siezen R.J."/>
        </authorList>
    </citation>
    <scope>NUCLEOTIDE SEQUENCE [LARGE SCALE GENOMIC DNA]</scope>
    <source>
        <strain evidence="1 2">Lpp14</strain>
    </source>
</reference>